<dbReference type="GO" id="GO:0008236">
    <property type="term" value="F:serine-type peptidase activity"/>
    <property type="evidence" value="ECO:0007669"/>
    <property type="project" value="InterPro"/>
</dbReference>
<sequence>MRRKANTFLLFSNIAIIILGILNYFSIDYKINDYLGIIMSIVLVLDYLSIYFFNYKQLKAYKYPKVFLYLSIIGVFMMIVGNVLRMMYYDYNSIEILRSRILTYAGFLIVFGGAIFNNIKTLSYNKYFRKPKASKLGFIKYIFAIINILILSYLLVVLYSITYLGSVEIYFPHFAFFFGFIGLSYGLIMYSNFRKRKVLREAGFVIGVIFFVLFSIPMLSTVLKIDDFSEKYSSIYSEIPVRENMFSLTDYFLGTKIEGYSYKKDVVFYKDEKGNDDFIELKFDYFYPENSEEKLPVIVRIHGGSWISGNKGFENMMQMNKYFASKGYAVFDIQYGLYNFGEKSDNPRKGNFTIEDLVRHIGLFANYISVNKEDYNIDLDNVFISGGSAGGHLATAYSLAKNNSEYKNDFLDDFKIRGVIPFYPANALADDVGLEGIEAYNSPSLMIEENQPPFLIYQGTHDGYVFVENTKNFVEKYKEKDNKAVALYFPYSGHANDVYFEGYYNQIFLHYMENFIKQQIKD</sequence>
<dbReference type="InterPro" id="IPR029058">
    <property type="entry name" value="AB_hydrolase_fold"/>
</dbReference>
<keyword evidence="7" id="KW-1185">Reference proteome</keyword>
<dbReference type="Proteomes" id="UP000199322">
    <property type="component" value="Unassembled WGS sequence"/>
</dbReference>
<evidence type="ECO:0000313" key="6">
    <source>
        <dbReference type="EMBL" id="TGG87897.1"/>
    </source>
</evidence>
<dbReference type="Pfam" id="PF00326">
    <property type="entry name" value="Peptidase_S9"/>
    <property type="match status" value="1"/>
</dbReference>
<keyword evidence="2" id="KW-1133">Transmembrane helix</keyword>
<keyword evidence="1 5" id="KW-0378">Hydrolase</keyword>
<feature type="transmembrane region" description="Helical" evidence="2">
    <location>
        <begin position="101"/>
        <end position="120"/>
    </location>
</feature>
<evidence type="ECO:0000256" key="2">
    <source>
        <dbReference type="SAM" id="Phobius"/>
    </source>
</evidence>
<feature type="domain" description="Peptidase S9 prolyl oligopeptidase catalytic" evidence="3">
    <location>
        <begin position="441"/>
        <end position="521"/>
    </location>
</feature>
<proteinExistence type="predicted"/>
<keyword evidence="2" id="KW-0812">Transmembrane</keyword>
<dbReference type="InterPro" id="IPR049492">
    <property type="entry name" value="BD-FAE-like_dom"/>
</dbReference>
<dbReference type="GO" id="GO:0006508">
    <property type="term" value="P:proteolysis"/>
    <property type="evidence" value="ECO:0007669"/>
    <property type="project" value="InterPro"/>
</dbReference>
<dbReference type="RefSeq" id="WP_091404846.1">
    <property type="nucleotide sequence ID" value="NZ_FMYV01000007.1"/>
</dbReference>
<name>A0A1G6P3Z4_9BACT</name>
<evidence type="ECO:0000313" key="8">
    <source>
        <dbReference type="Proteomes" id="UP000297288"/>
    </source>
</evidence>
<dbReference type="Pfam" id="PF20434">
    <property type="entry name" value="BD-FAE"/>
    <property type="match status" value="1"/>
</dbReference>
<evidence type="ECO:0000313" key="7">
    <source>
        <dbReference type="Proteomes" id="UP000199322"/>
    </source>
</evidence>
<dbReference type="STRING" id="28234.SAMN04488588_1719"/>
<evidence type="ECO:0000259" key="3">
    <source>
        <dbReference type="Pfam" id="PF00326"/>
    </source>
</evidence>
<feature type="transmembrane region" description="Helical" evidence="2">
    <location>
        <begin position="170"/>
        <end position="190"/>
    </location>
</feature>
<gene>
    <name evidence="6" type="ORF">E4650_06030</name>
    <name evidence="5" type="ORF">SAMN04488588_1719</name>
</gene>
<feature type="transmembrane region" description="Helical" evidence="2">
    <location>
        <begin position="66"/>
        <end position="89"/>
    </location>
</feature>
<accession>A0A1G6P3Z4</accession>
<dbReference type="InterPro" id="IPR050300">
    <property type="entry name" value="GDXG_lipolytic_enzyme"/>
</dbReference>
<keyword evidence="2" id="KW-0472">Membrane</keyword>
<feature type="transmembrane region" description="Helical" evidence="2">
    <location>
        <begin position="33"/>
        <end position="54"/>
    </location>
</feature>
<evidence type="ECO:0000256" key="1">
    <source>
        <dbReference type="ARBA" id="ARBA00022801"/>
    </source>
</evidence>
<dbReference type="OrthoDB" id="9777975at2"/>
<protein>
    <submittedName>
        <fullName evidence="5">Alpha/beta hydrolase family protein</fullName>
    </submittedName>
</protein>
<organism evidence="5 7">
    <name type="scientific">Geotoga petraea</name>
    <dbReference type="NCBI Taxonomy" id="28234"/>
    <lineage>
        <taxon>Bacteria</taxon>
        <taxon>Thermotogati</taxon>
        <taxon>Thermotogota</taxon>
        <taxon>Thermotogae</taxon>
        <taxon>Petrotogales</taxon>
        <taxon>Petrotogaceae</taxon>
        <taxon>Geotoga</taxon>
    </lineage>
</organism>
<feature type="transmembrane region" description="Helical" evidence="2">
    <location>
        <begin position="202"/>
        <end position="223"/>
    </location>
</feature>
<evidence type="ECO:0000259" key="4">
    <source>
        <dbReference type="Pfam" id="PF20434"/>
    </source>
</evidence>
<dbReference type="EMBL" id="SRME01000003">
    <property type="protein sequence ID" value="TGG87897.1"/>
    <property type="molecule type" value="Genomic_DNA"/>
</dbReference>
<feature type="transmembrane region" description="Helical" evidence="2">
    <location>
        <begin position="141"/>
        <end position="164"/>
    </location>
</feature>
<feature type="domain" description="BD-FAE-like" evidence="4">
    <location>
        <begin position="284"/>
        <end position="426"/>
    </location>
</feature>
<reference evidence="5 7" key="1">
    <citation type="submission" date="2016-10" db="EMBL/GenBank/DDBJ databases">
        <authorList>
            <person name="de Groot N.N."/>
        </authorList>
    </citation>
    <scope>NUCLEOTIDE SEQUENCE [LARGE SCALE GENOMIC DNA]</scope>
    <source>
        <strain evidence="5 7">WG14</strain>
    </source>
</reference>
<dbReference type="InterPro" id="IPR001375">
    <property type="entry name" value="Peptidase_S9_cat"/>
</dbReference>
<dbReference type="AlphaFoldDB" id="A0A1G6P3Z4"/>
<reference evidence="6 8" key="2">
    <citation type="submission" date="2019-04" db="EMBL/GenBank/DDBJ databases">
        <title>Draft genome sequence data and analysis of a Fermenting Bacterium, Geotoga petraea strain HO-Geo1, isolated from heavy-oil petroleum reservoir in Russia.</title>
        <authorList>
            <person name="Grouzdev D.S."/>
            <person name="Semenova E.M."/>
            <person name="Sokolova D.S."/>
            <person name="Tourova T.P."/>
            <person name="Poltaraus A.B."/>
            <person name="Nazina T.N."/>
        </authorList>
    </citation>
    <scope>NUCLEOTIDE SEQUENCE [LARGE SCALE GENOMIC DNA]</scope>
    <source>
        <strain evidence="6 8">HO-Geo1</strain>
    </source>
</reference>
<feature type="transmembrane region" description="Helical" evidence="2">
    <location>
        <begin position="7"/>
        <end position="27"/>
    </location>
</feature>
<dbReference type="PANTHER" id="PTHR48081">
    <property type="entry name" value="AB HYDROLASE SUPERFAMILY PROTEIN C4A8.06C"/>
    <property type="match status" value="1"/>
</dbReference>
<dbReference type="SUPFAM" id="SSF53474">
    <property type="entry name" value="alpha/beta-Hydrolases"/>
    <property type="match status" value="1"/>
</dbReference>
<dbReference type="Gene3D" id="3.40.50.1820">
    <property type="entry name" value="alpha/beta hydrolase"/>
    <property type="match status" value="1"/>
</dbReference>
<dbReference type="EMBL" id="FMYV01000007">
    <property type="protein sequence ID" value="SDC74902.1"/>
    <property type="molecule type" value="Genomic_DNA"/>
</dbReference>
<dbReference type="Proteomes" id="UP000297288">
    <property type="component" value="Unassembled WGS sequence"/>
</dbReference>
<evidence type="ECO:0000313" key="5">
    <source>
        <dbReference type="EMBL" id="SDC74902.1"/>
    </source>
</evidence>